<evidence type="ECO:0000313" key="14">
    <source>
        <dbReference type="EMBL" id="SPJ72848.1"/>
    </source>
</evidence>
<proteinExistence type="inferred from homology"/>
<evidence type="ECO:0000256" key="4">
    <source>
        <dbReference type="ARBA" id="ARBA00012700"/>
    </source>
</evidence>
<evidence type="ECO:0000259" key="13">
    <source>
        <dbReference type="Pfam" id="PF00432"/>
    </source>
</evidence>
<evidence type="ECO:0000256" key="11">
    <source>
        <dbReference type="ARBA" id="ARBA00022842"/>
    </source>
</evidence>
<keyword evidence="9" id="KW-0677">Repeat</keyword>
<dbReference type="Proteomes" id="UP001187734">
    <property type="component" value="Unassembled WGS sequence"/>
</dbReference>
<dbReference type="CDD" id="cd02895">
    <property type="entry name" value="GGTase-I"/>
    <property type="match status" value="1"/>
</dbReference>
<evidence type="ECO:0000256" key="12">
    <source>
        <dbReference type="ARBA" id="ARBA00031713"/>
    </source>
</evidence>
<organism evidence="14 15">
    <name type="scientific">Fusarium torulosum</name>
    <dbReference type="NCBI Taxonomy" id="33205"/>
    <lineage>
        <taxon>Eukaryota</taxon>
        <taxon>Fungi</taxon>
        <taxon>Dikarya</taxon>
        <taxon>Ascomycota</taxon>
        <taxon>Pezizomycotina</taxon>
        <taxon>Sordariomycetes</taxon>
        <taxon>Hypocreomycetidae</taxon>
        <taxon>Hypocreales</taxon>
        <taxon>Nectriaceae</taxon>
        <taxon>Fusarium</taxon>
    </lineage>
</organism>
<keyword evidence="10" id="KW-0862">Zinc</keyword>
<feature type="domain" description="Prenyltransferase alpha-alpha toroid" evidence="13">
    <location>
        <begin position="9"/>
        <end position="379"/>
    </location>
</feature>
<name>A0AAE8M311_9HYPO</name>
<evidence type="ECO:0000256" key="2">
    <source>
        <dbReference type="ARBA" id="ARBA00001947"/>
    </source>
</evidence>
<evidence type="ECO:0000256" key="5">
    <source>
        <dbReference type="ARBA" id="ARBA00020603"/>
    </source>
</evidence>
<protein>
    <recommendedName>
        <fullName evidence="5">Geranylgeranyl transferase type-1 subunit beta</fullName>
        <ecNumber evidence="4">2.5.1.59</ecNumber>
    </recommendedName>
    <alternativeName>
        <fullName evidence="12">Geranylgeranyl transferase type I subunit beta</fullName>
    </alternativeName>
</protein>
<dbReference type="EC" id="2.5.1.59" evidence="4"/>
<comment type="similarity">
    <text evidence="3">Belongs to the protein prenyltransferase subunit beta family.</text>
</comment>
<gene>
    <name evidence="14" type="ORF">FTOL_02577</name>
</gene>
<evidence type="ECO:0000256" key="7">
    <source>
        <dbReference type="ARBA" id="ARBA00022679"/>
    </source>
</evidence>
<accession>A0AAE8M311</accession>
<keyword evidence="15" id="KW-1185">Reference proteome</keyword>
<dbReference type="GO" id="GO:0005953">
    <property type="term" value="C:CAAX-protein geranylgeranyltransferase complex"/>
    <property type="evidence" value="ECO:0007669"/>
    <property type="project" value="InterPro"/>
</dbReference>
<dbReference type="EMBL" id="ONZP01000080">
    <property type="protein sequence ID" value="SPJ72848.1"/>
    <property type="molecule type" value="Genomic_DNA"/>
</dbReference>
<dbReference type="InterPro" id="IPR001330">
    <property type="entry name" value="Prenyltrans"/>
</dbReference>
<keyword evidence="8" id="KW-0479">Metal-binding</keyword>
<comment type="cofactor">
    <cofactor evidence="2">
        <name>Zn(2+)</name>
        <dbReference type="ChEBI" id="CHEBI:29105"/>
    </cofactor>
</comment>
<evidence type="ECO:0000256" key="8">
    <source>
        <dbReference type="ARBA" id="ARBA00022723"/>
    </source>
</evidence>
<dbReference type="InterPro" id="IPR041960">
    <property type="entry name" value="GGTase_I_beta"/>
</dbReference>
<evidence type="ECO:0000256" key="1">
    <source>
        <dbReference type="ARBA" id="ARBA00001946"/>
    </source>
</evidence>
<dbReference type="InterPro" id="IPR008930">
    <property type="entry name" value="Terpenoid_cyclase/PrenylTrfase"/>
</dbReference>
<dbReference type="AlphaFoldDB" id="A0AAE8M311"/>
<evidence type="ECO:0000256" key="6">
    <source>
        <dbReference type="ARBA" id="ARBA00022602"/>
    </source>
</evidence>
<evidence type="ECO:0000256" key="3">
    <source>
        <dbReference type="ARBA" id="ARBA00010497"/>
    </source>
</evidence>
<dbReference type="PANTHER" id="PTHR11774:SF4">
    <property type="entry name" value="GERANYLGERANYL TRANSFERASE TYPE-1 SUBUNIT BETA"/>
    <property type="match status" value="1"/>
</dbReference>
<keyword evidence="6" id="KW-0637">Prenyltransferase</keyword>
<keyword evidence="7" id="KW-0808">Transferase</keyword>
<sequence length="412" mass="45826">MSDSGSPSLDKQQHIKYWQRCYKTYLPSPYTAYDSTRLTFACFTLSALDLLSVPFTPSDRAAIRRWVLSLQHPEGGFCGSSTHALPGQEAFKGTANIAATSFALILLGLAAENEEEAKSAFKGVDRVRLLKWLKGLQRKDGSFGQLFWNGEILGGRDMRHSYLASCIRWMLRGDVKQGDDGWVEDLNVEDMIAHVKRGQTYDGGVAESSQHESHAGYAYCAIGALSLLDRPLDSTSPHPPEQAMKEGIPDREGLVQFLASRSFPYLVKEEEDDEVEENFLEPKAGELDYGHVGFNGRWNKKADTCYCWWVGGTLAMLGNSSIINVTPSRRYLLDVTQHRIGGFSKAVGGPPDMYHSYLGLAALATMGDDDLKELDVGLCCSQETTRKIQRARDGLLESMKGEMKAWHNDGFW</sequence>
<dbReference type="PANTHER" id="PTHR11774">
    <property type="entry name" value="GERANYLGERANYL TRANSFERASE TYPE BETA SUBUNIT"/>
    <property type="match status" value="1"/>
</dbReference>
<dbReference type="GO" id="GO:0004662">
    <property type="term" value="F:CAAX-protein geranylgeranyltransferase activity"/>
    <property type="evidence" value="ECO:0007669"/>
    <property type="project" value="UniProtKB-EC"/>
</dbReference>
<reference evidence="14" key="1">
    <citation type="submission" date="2018-03" db="EMBL/GenBank/DDBJ databases">
        <authorList>
            <person name="Guldener U."/>
        </authorList>
    </citation>
    <scope>NUCLEOTIDE SEQUENCE</scope>
</reference>
<dbReference type="GO" id="GO:0046872">
    <property type="term" value="F:metal ion binding"/>
    <property type="evidence" value="ECO:0007669"/>
    <property type="project" value="UniProtKB-KW"/>
</dbReference>
<dbReference type="Gene3D" id="1.50.10.20">
    <property type="match status" value="1"/>
</dbReference>
<comment type="cofactor">
    <cofactor evidence="1">
        <name>Mg(2+)</name>
        <dbReference type="ChEBI" id="CHEBI:18420"/>
    </cofactor>
</comment>
<keyword evidence="11" id="KW-0460">Magnesium</keyword>
<dbReference type="SUPFAM" id="SSF48239">
    <property type="entry name" value="Terpenoid cyclases/Protein prenyltransferases"/>
    <property type="match status" value="1"/>
</dbReference>
<evidence type="ECO:0000256" key="9">
    <source>
        <dbReference type="ARBA" id="ARBA00022737"/>
    </source>
</evidence>
<evidence type="ECO:0000313" key="15">
    <source>
        <dbReference type="Proteomes" id="UP001187734"/>
    </source>
</evidence>
<evidence type="ECO:0000256" key="10">
    <source>
        <dbReference type="ARBA" id="ARBA00022833"/>
    </source>
</evidence>
<dbReference type="InterPro" id="IPR045089">
    <property type="entry name" value="PGGT1B-like"/>
</dbReference>
<comment type="caution">
    <text evidence="14">The sequence shown here is derived from an EMBL/GenBank/DDBJ whole genome shotgun (WGS) entry which is preliminary data.</text>
</comment>
<dbReference type="Pfam" id="PF00432">
    <property type="entry name" value="Prenyltrans"/>
    <property type="match status" value="1"/>
</dbReference>